<dbReference type="InterPro" id="IPR010359">
    <property type="entry name" value="IrrE_HExxH"/>
</dbReference>
<proteinExistence type="inferred from homology"/>
<dbReference type="InterPro" id="IPR010982">
    <property type="entry name" value="Lambda_DNA-bd_dom_sf"/>
</dbReference>
<dbReference type="SUPFAM" id="SSF47413">
    <property type="entry name" value="lambda repressor-like DNA-binding domains"/>
    <property type="match status" value="1"/>
</dbReference>
<dbReference type="PROSITE" id="PS50943">
    <property type="entry name" value="HTH_CROC1"/>
    <property type="match status" value="1"/>
</dbReference>
<gene>
    <name evidence="3" type="ORF">Q3C12_20695</name>
</gene>
<evidence type="ECO:0000313" key="4">
    <source>
        <dbReference type="Proteomes" id="UP001168883"/>
    </source>
</evidence>
<dbReference type="Gene3D" id="1.10.260.40">
    <property type="entry name" value="lambda repressor-like DNA-binding domains"/>
    <property type="match status" value="1"/>
</dbReference>
<dbReference type="Proteomes" id="UP001168883">
    <property type="component" value="Unassembled WGS sequence"/>
</dbReference>
<reference evidence="3" key="1">
    <citation type="submission" date="2023-07" db="EMBL/GenBank/DDBJ databases">
        <authorList>
            <person name="Aktuganov G."/>
            <person name="Boyko T."/>
            <person name="Delegan Y."/>
            <person name="Galimzianova N."/>
            <person name="Gilvanova E."/>
            <person name="Korobov V."/>
            <person name="Kuzmina L."/>
            <person name="Melentiev A."/>
            <person name="Milman P."/>
            <person name="Ryabova A."/>
            <person name="Stupak E."/>
            <person name="Yasakov T."/>
            <person name="Zharikova N."/>
            <person name="Zhurenko E."/>
        </authorList>
    </citation>
    <scope>NUCLEOTIDE SEQUENCE</scope>
    <source>
        <strain evidence="3">IB-739</strain>
    </source>
</reference>
<sequence length="382" mass="44286">MLNNDEQQFNPKRLKEARLTRGLTISDLAKKIGVSKQAISQFELGESVPKPETMMNLINTLRFPKTFFYREYKEQFVGNTFFRAFATVSKKSKEMQFNKSMLAGYIYQYLENYIEFPQLNLPDITKYSNGEWDENSIEELATLVRDHWDLGDKPITNLVNVIERNGLMLFSVDVESEKVDAFCQHRKGRPFIFLGNDKQSAARRQFDAAHELGHVLMHKDIHNQDVLTRDEFKRMENQANQFASALLLPAKAFSDTVTSTSLLHFIELKKYWHVSISAMLYRSLRLGILDEGKYISLMKQMSMKKMRIREPLDDVMPIHEPTVLKRSVNMLLTAKIKSELQIIHEMGVPQDYIEMLCSLDEGTLNTKEVEPTIKLVINNTTK</sequence>
<comment type="similarity">
    <text evidence="1">Belongs to the short-chain fatty acyl-CoA assimilation regulator (ScfR) family.</text>
</comment>
<feature type="domain" description="HTH cro/C1-type" evidence="2">
    <location>
        <begin position="14"/>
        <end position="68"/>
    </location>
</feature>
<protein>
    <submittedName>
        <fullName evidence="3">XRE family transcriptional regulator</fullName>
    </submittedName>
</protein>
<dbReference type="InterPro" id="IPR052345">
    <property type="entry name" value="Rad_response_metalloprotease"/>
</dbReference>
<dbReference type="EMBL" id="JAUMKJ010000026">
    <property type="protein sequence ID" value="MDO3679432.1"/>
    <property type="molecule type" value="Genomic_DNA"/>
</dbReference>
<dbReference type="PANTHER" id="PTHR43236:SF1">
    <property type="entry name" value="BLL7220 PROTEIN"/>
    <property type="match status" value="1"/>
</dbReference>
<comment type="caution">
    <text evidence="3">The sequence shown here is derived from an EMBL/GenBank/DDBJ whole genome shotgun (WGS) entry which is preliminary data.</text>
</comment>
<name>A0ABT8VEN5_9BACL</name>
<dbReference type="SMART" id="SM00530">
    <property type="entry name" value="HTH_XRE"/>
    <property type="match status" value="1"/>
</dbReference>
<evidence type="ECO:0000256" key="1">
    <source>
        <dbReference type="ARBA" id="ARBA00007227"/>
    </source>
</evidence>
<dbReference type="CDD" id="cd00093">
    <property type="entry name" value="HTH_XRE"/>
    <property type="match status" value="1"/>
</dbReference>
<keyword evidence="4" id="KW-1185">Reference proteome</keyword>
<dbReference type="Gene3D" id="1.10.10.2910">
    <property type="match status" value="1"/>
</dbReference>
<dbReference type="Pfam" id="PF06114">
    <property type="entry name" value="Peptidase_M78"/>
    <property type="match status" value="1"/>
</dbReference>
<evidence type="ECO:0000259" key="2">
    <source>
        <dbReference type="PROSITE" id="PS50943"/>
    </source>
</evidence>
<dbReference type="PANTHER" id="PTHR43236">
    <property type="entry name" value="ANTITOXIN HIGA1"/>
    <property type="match status" value="1"/>
</dbReference>
<evidence type="ECO:0000313" key="3">
    <source>
        <dbReference type="EMBL" id="MDO3679432.1"/>
    </source>
</evidence>
<dbReference type="Pfam" id="PF01381">
    <property type="entry name" value="HTH_3"/>
    <property type="match status" value="1"/>
</dbReference>
<organism evidence="3 4">
    <name type="scientific">Paenibacillus ehimensis</name>
    <dbReference type="NCBI Taxonomy" id="79264"/>
    <lineage>
        <taxon>Bacteria</taxon>
        <taxon>Bacillati</taxon>
        <taxon>Bacillota</taxon>
        <taxon>Bacilli</taxon>
        <taxon>Bacillales</taxon>
        <taxon>Paenibacillaceae</taxon>
        <taxon>Paenibacillus</taxon>
    </lineage>
</organism>
<dbReference type="RefSeq" id="WP_302879611.1">
    <property type="nucleotide sequence ID" value="NZ_JARLKN010000026.1"/>
</dbReference>
<dbReference type="InterPro" id="IPR001387">
    <property type="entry name" value="Cro/C1-type_HTH"/>
</dbReference>
<accession>A0ABT8VEN5</accession>